<dbReference type="GO" id="GO:0005886">
    <property type="term" value="C:plasma membrane"/>
    <property type="evidence" value="ECO:0007669"/>
    <property type="project" value="UniProtKB-SubCell"/>
</dbReference>
<dbReference type="GO" id="GO:0016682">
    <property type="term" value="F:oxidoreductase activity, acting on diphenols and related substances as donors, oxygen as acceptor"/>
    <property type="evidence" value="ECO:0007669"/>
    <property type="project" value="TreeGrafter"/>
</dbReference>
<comment type="caution">
    <text evidence="8">The sequence shown here is derived from an EMBL/GenBank/DDBJ whole genome shotgun (WGS) entry which is preliminary data.</text>
</comment>
<comment type="similarity">
    <text evidence="2">Belongs to the cytochrome ubiquinol oxidase subunit 2 family.</text>
</comment>
<dbReference type="EMBL" id="JACHJP010000008">
    <property type="protein sequence ID" value="MBB4918889.1"/>
    <property type="molecule type" value="Genomic_DNA"/>
</dbReference>
<keyword evidence="3" id="KW-1003">Cell membrane</keyword>
<keyword evidence="6 7" id="KW-0472">Membrane</keyword>
<feature type="transmembrane region" description="Helical" evidence="7">
    <location>
        <begin position="151"/>
        <end position="171"/>
    </location>
</feature>
<dbReference type="InterPro" id="IPR003317">
    <property type="entry name" value="Cyt-d_oxidase_su2"/>
</dbReference>
<name>A0A7W7QSS0_9ACTN</name>
<feature type="transmembrane region" description="Helical" evidence="7">
    <location>
        <begin position="191"/>
        <end position="209"/>
    </location>
</feature>
<accession>A0A7W7QSS0</accession>
<keyword evidence="9" id="KW-1185">Reference proteome</keyword>
<dbReference type="GO" id="GO:0019646">
    <property type="term" value="P:aerobic electron transport chain"/>
    <property type="evidence" value="ECO:0007669"/>
    <property type="project" value="TreeGrafter"/>
</dbReference>
<feature type="transmembrane region" description="Helical" evidence="7">
    <location>
        <begin position="280"/>
        <end position="299"/>
    </location>
</feature>
<keyword evidence="4 7" id="KW-0812">Transmembrane</keyword>
<feature type="transmembrane region" description="Helical" evidence="7">
    <location>
        <begin position="75"/>
        <end position="93"/>
    </location>
</feature>
<evidence type="ECO:0000256" key="2">
    <source>
        <dbReference type="ARBA" id="ARBA00007543"/>
    </source>
</evidence>
<feature type="transmembrane region" description="Helical" evidence="7">
    <location>
        <begin position="50"/>
        <end position="69"/>
    </location>
</feature>
<evidence type="ECO:0000313" key="9">
    <source>
        <dbReference type="Proteomes" id="UP000552644"/>
    </source>
</evidence>
<keyword evidence="8" id="KW-0560">Oxidoreductase</keyword>
<gene>
    <name evidence="8" type="ORF">FHS44_006025</name>
</gene>
<keyword evidence="5 7" id="KW-1133">Transmembrane helix</keyword>
<evidence type="ECO:0000256" key="6">
    <source>
        <dbReference type="ARBA" id="ARBA00023136"/>
    </source>
</evidence>
<protein>
    <submittedName>
        <fullName evidence="8">Cytochrome d ubiquinol oxidase subunit II</fullName>
        <ecNumber evidence="8">1.10.3.-</ecNumber>
    </submittedName>
</protein>
<dbReference type="GO" id="GO:0070069">
    <property type="term" value="C:cytochrome complex"/>
    <property type="evidence" value="ECO:0007669"/>
    <property type="project" value="TreeGrafter"/>
</dbReference>
<feature type="transmembrane region" description="Helical" evidence="7">
    <location>
        <begin position="240"/>
        <end position="260"/>
    </location>
</feature>
<dbReference type="PANTHER" id="PTHR43141">
    <property type="entry name" value="CYTOCHROME BD2 SUBUNIT II"/>
    <property type="match status" value="1"/>
</dbReference>
<evidence type="ECO:0000256" key="3">
    <source>
        <dbReference type="ARBA" id="ARBA00022475"/>
    </source>
</evidence>
<dbReference type="Pfam" id="PF02322">
    <property type="entry name" value="Cyt_bd_oxida_II"/>
    <property type="match status" value="1"/>
</dbReference>
<comment type="subcellular location">
    <subcellularLocation>
        <location evidence="1">Cell membrane</location>
        <topology evidence="1">Multi-pass membrane protein</topology>
    </subcellularLocation>
</comment>
<dbReference type="AlphaFoldDB" id="A0A7W7QSS0"/>
<evidence type="ECO:0000256" key="5">
    <source>
        <dbReference type="ARBA" id="ARBA00022989"/>
    </source>
</evidence>
<dbReference type="EC" id="1.10.3.-" evidence="8"/>
<sequence length="310" mass="33061">MDLAWYGLLGTLFGGYLALDGTAIGAGILLRASGYGERARRATITSFGPFFLGNEVWLVMTVATLLAVFPRLEGLLFHGHYPLIVAVLLIWLVRDGSVWFRSRVERPGWRRGWDRVLVGTSVAFAAGLGLLVGNLLVAVPGAGTVWMPFGWYPLLWALTTVSVFTVHGASFLAVRMPDDLARASVRTVRRWASPAAALTAVAVVLGGVIQSGAVTVVTGAPAVLALFAAGRVVTGRPRFALLLTALAAATPAALVGVRLLPAAERSFATEAALATLEGPLTIVLPAVAALQLWTWWVFLRRIDSRTTVFF</sequence>
<organism evidence="8 9">
    <name type="scientific">Streptosporangium saharense</name>
    <dbReference type="NCBI Taxonomy" id="1706840"/>
    <lineage>
        <taxon>Bacteria</taxon>
        <taxon>Bacillati</taxon>
        <taxon>Actinomycetota</taxon>
        <taxon>Actinomycetes</taxon>
        <taxon>Streptosporangiales</taxon>
        <taxon>Streptosporangiaceae</taxon>
        <taxon>Streptosporangium</taxon>
    </lineage>
</organism>
<proteinExistence type="inferred from homology"/>
<evidence type="ECO:0000256" key="7">
    <source>
        <dbReference type="SAM" id="Phobius"/>
    </source>
</evidence>
<feature type="transmembrane region" description="Helical" evidence="7">
    <location>
        <begin position="6"/>
        <end position="30"/>
    </location>
</feature>
<reference evidence="8 9" key="1">
    <citation type="submission" date="2020-08" db="EMBL/GenBank/DDBJ databases">
        <title>Genomic Encyclopedia of Type Strains, Phase III (KMG-III): the genomes of soil and plant-associated and newly described type strains.</title>
        <authorList>
            <person name="Whitman W."/>
        </authorList>
    </citation>
    <scope>NUCLEOTIDE SEQUENCE [LARGE SCALE GENOMIC DNA]</scope>
    <source>
        <strain evidence="8 9">CECT 8840</strain>
    </source>
</reference>
<evidence type="ECO:0000313" key="8">
    <source>
        <dbReference type="EMBL" id="MBB4918889.1"/>
    </source>
</evidence>
<dbReference type="PANTHER" id="PTHR43141:SF4">
    <property type="entry name" value="CYTOCHROME BD2 SUBUNIT II"/>
    <property type="match status" value="1"/>
</dbReference>
<feature type="transmembrane region" description="Helical" evidence="7">
    <location>
        <begin position="116"/>
        <end position="139"/>
    </location>
</feature>
<dbReference type="GO" id="GO:0009055">
    <property type="term" value="F:electron transfer activity"/>
    <property type="evidence" value="ECO:0007669"/>
    <property type="project" value="TreeGrafter"/>
</dbReference>
<feature type="transmembrane region" description="Helical" evidence="7">
    <location>
        <begin position="215"/>
        <end position="233"/>
    </location>
</feature>
<evidence type="ECO:0000256" key="1">
    <source>
        <dbReference type="ARBA" id="ARBA00004651"/>
    </source>
</evidence>
<dbReference type="Proteomes" id="UP000552644">
    <property type="component" value="Unassembled WGS sequence"/>
</dbReference>
<dbReference type="RefSeq" id="WP_184720594.1">
    <property type="nucleotide sequence ID" value="NZ_JACHJP010000008.1"/>
</dbReference>
<evidence type="ECO:0000256" key="4">
    <source>
        <dbReference type="ARBA" id="ARBA00022692"/>
    </source>
</evidence>